<dbReference type="STRING" id="1348612.A0A397JE71"/>
<proteinExistence type="predicted"/>
<dbReference type="OrthoDB" id="2377985at2759"/>
<comment type="caution">
    <text evidence="1">The sequence shown here is derived from an EMBL/GenBank/DDBJ whole genome shotgun (WGS) entry which is preliminary data.</text>
</comment>
<dbReference type="EMBL" id="PQFF01000095">
    <property type="protein sequence ID" value="RHZ82960.1"/>
    <property type="molecule type" value="Genomic_DNA"/>
</dbReference>
<reference evidence="1 2" key="1">
    <citation type="submission" date="2018-08" db="EMBL/GenBank/DDBJ databases">
        <title>Genome and evolution of the arbuscular mycorrhizal fungus Diversispora epigaea (formerly Glomus versiforme) and its bacterial endosymbionts.</title>
        <authorList>
            <person name="Sun X."/>
            <person name="Fei Z."/>
            <person name="Harrison M."/>
        </authorList>
    </citation>
    <scope>NUCLEOTIDE SEQUENCE [LARGE SCALE GENOMIC DNA]</scope>
    <source>
        <strain evidence="1 2">IT104</strain>
    </source>
</reference>
<keyword evidence="2" id="KW-1185">Reference proteome</keyword>
<accession>A0A397JE71</accession>
<sequence>MTIADFFIKLINNELSSENNISVSSSEIIECVKISETPVAATTQVNPICNILELTTNIGRCIHYQLKIDDIIFNPTLQQNSLLILMQNACETKLYLSIFSQSDKINRKQKLCFDFVDWIHSYDGGWLS</sequence>
<name>A0A397JE71_9GLOM</name>
<evidence type="ECO:0000313" key="2">
    <source>
        <dbReference type="Proteomes" id="UP000266861"/>
    </source>
</evidence>
<gene>
    <name evidence="1" type="ORF">Glove_102g7</name>
</gene>
<dbReference type="AlphaFoldDB" id="A0A397JE71"/>
<organism evidence="1 2">
    <name type="scientific">Diversispora epigaea</name>
    <dbReference type="NCBI Taxonomy" id="1348612"/>
    <lineage>
        <taxon>Eukaryota</taxon>
        <taxon>Fungi</taxon>
        <taxon>Fungi incertae sedis</taxon>
        <taxon>Mucoromycota</taxon>
        <taxon>Glomeromycotina</taxon>
        <taxon>Glomeromycetes</taxon>
        <taxon>Diversisporales</taxon>
        <taxon>Diversisporaceae</taxon>
        <taxon>Diversispora</taxon>
    </lineage>
</organism>
<dbReference type="Proteomes" id="UP000266861">
    <property type="component" value="Unassembled WGS sequence"/>
</dbReference>
<evidence type="ECO:0000313" key="1">
    <source>
        <dbReference type="EMBL" id="RHZ82960.1"/>
    </source>
</evidence>
<protein>
    <submittedName>
        <fullName evidence="1">Uncharacterized protein</fullName>
    </submittedName>
</protein>